<comment type="similarity">
    <text evidence="1">Belongs to the PPR family. P subfamily.</text>
</comment>
<dbReference type="Pfam" id="PF01535">
    <property type="entry name" value="PPR"/>
    <property type="match status" value="1"/>
</dbReference>
<dbReference type="InterPro" id="IPR011990">
    <property type="entry name" value="TPR-like_helical_dom_sf"/>
</dbReference>
<feature type="repeat" description="PPR" evidence="3">
    <location>
        <begin position="220"/>
        <end position="254"/>
    </location>
</feature>
<evidence type="ECO:0000313" key="5">
    <source>
        <dbReference type="EMBL" id="ONK62400.1"/>
    </source>
</evidence>
<evidence type="ECO:0000313" key="6">
    <source>
        <dbReference type="Proteomes" id="UP000243459"/>
    </source>
</evidence>
<dbReference type="PROSITE" id="PS51375">
    <property type="entry name" value="PPR"/>
    <property type="match status" value="6"/>
</dbReference>
<reference evidence="6" key="1">
    <citation type="journal article" date="2017" name="Nat. Commun.">
        <title>The asparagus genome sheds light on the origin and evolution of a young Y chromosome.</title>
        <authorList>
            <person name="Harkess A."/>
            <person name="Zhou J."/>
            <person name="Xu C."/>
            <person name="Bowers J.E."/>
            <person name="Van der Hulst R."/>
            <person name="Ayyampalayam S."/>
            <person name="Mercati F."/>
            <person name="Riccardi P."/>
            <person name="McKain M.R."/>
            <person name="Kakrana A."/>
            <person name="Tang H."/>
            <person name="Ray J."/>
            <person name="Groenendijk J."/>
            <person name="Arikit S."/>
            <person name="Mathioni S.M."/>
            <person name="Nakano M."/>
            <person name="Shan H."/>
            <person name="Telgmann-Rauber A."/>
            <person name="Kanno A."/>
            <person name="Yue Z."/>
            <person name="Chen H."/>
            <person name="Li W."/>
            <person name="Chen Y."/>
            <person name="Xu X."/>
            <person name="Zhang Y."/>
            <person name="Luo S."/>
            <person name="Chen H."/>
            <person name="Gao J."/>
            <person name="Mao Z."/>
            <person name="Pires J.C."/>
            <person name="Luo M."/>
            <person name="Kudrna D."/>
            <person name="Wing R.A."/>
            <person name="Meyers B.C."/>
            <person name="Yi K."/>
            <person name="Kong H."/>
            <person name="Lavrijsen P."/>
            <person name="Sunseri F."/>
            <person name="Falavigna A."/>
            <person name="Ye Y."/>
            <person name="Leebens-Mack J.H."/>
            <person name="Chen G."/>
        </authorList>
    </citation>
    <scope>NUCLEOTIDE SEQUENCE [LARGE SCALE GENOMIC DNA]</scope>
    <source>
        <strain evidence="6">cv. DH0086</strain>
    </source>
</reference>
<dbReference type="Gene3D" id="1.25.40.10">
    <property type="entry name" value="Tetratricopeptide repeat domain"/>
    <property type="match status" value="3"/>
</dbReference>
<keyword evidence="2" id="KW-0677">Repeat</keyword>
<keyword evidence="6" id="KW-1185">Reference proteome</keyword>
<feature type="repeat" description="PPR" evidence="3">
    <location>
        <begin position="185"/>
        <end position="219"/>
    </location>
</feature>
<accession>A0A5P1EEA4</accession>
<feature type="repeat" description="PPR" evidence="3">
    <location>
        <begin position="408"/>
        <end position="445"/>
    </location>
</feature>
<evidence type="ECO:0000256" key="1">
    <source>
        <dbReference type="ARBA" id="ARBA00007626"/>
    </source>
</evidence>
<feature type="repeat" description="PPR" evidence="3">
    <location>
        <begin position="255"/>
        <end position="289"/>
    </location>
</feature>
<dbReference type="Gramene" id="ONK62400">
    <property type="protein sequence ID" value="ONK62400"/>
    <property type="gene ID" value="A4U43_C07F3480"/>
</dbReference>
<dbReference type="InterPro" id="IPR002885">
    <property type="entry name" value="PPR_rpt"/>
</dbReference>
<dbReference type="Proteomes" id="UP000243459">
    <property type="component" value="Chromosome 7"/>
</dbReference>
<evidence type="ECO:0000256" key="3">
    <source>
        <dbReference type="PROSITE-ProRule" id="PRU00708"/>
    </source>
</evidence>
<dbReference type="AlphaFoldDB" id="A0A5P1EEA4"/>
<dbReference type="NCBIfam" id="TIGR00756">
    <property type="entry name" value="PPR"/>
    <property type="match status" value="5"/>
</dbReference>
<dbReference type="InterPro" id="IPR033443">
    <property type="entry name" value="PROP1-like_PPR_dom"/>
</dbReference>
<evidence type="ECO:0000259" key="4">
    <source>
        <dbReference type="Pfam" id="PF17177"/>
    </source>
</evidence>
<dbReference type="EMBL" id="CM007387">
    <property type="protein sequence ID" value="ONK62400.1"/>
    <property type="molecule type" value="Genomic_DNA"/>
</dbReference>
<dbReference type="Pfam" id="PF13812">
    <property type="entry name" value="PPR_3"/>
    <property type="match status" value="1"/>
</dbReference>
<dbReference type="Pfam" id="PF17177">
    <property type="entry name" value="PPR_long"/>
    <property type="match status" value="1"/>
</dbReference>
<organism evidence="5 6">
    <name type="scientific">Asparagus officinalis</name>
    <name type="common">Garden asparagus</name>
    <dbReference type="NCBI Taxonomy" id="4686"/>
    <lineage>
        <taxon>Eukaryota</taxon>
        <taxon>Viridiplantae</taxon>
        <taxon>Streptophyta</taxon>
        <taxon>Embryophyta</taxon>
        <taxon>Tracheophyta</taxon>
        <taxon>Spermatophyta</taxon>
        <taxon>Magnoliopsida</taxon>
        <taxon>Liliopsida</taxon>
        <taxon>Asparagales</taxon>
        <taxon>Asparagaceae</taxon>
        <taxon>Asparagoideae</taxon>
        <taxon>Asparagus</taxon>
    </lineage>
</organism>
<protein>
    <recommendedName>
        <fullName evidence="4">PROP1-like PPR domain-containing protein</fullName>
    </recommendedName>
</protein>
<feature type="repeat" description="PPR" evidence="3">
    <location>
        <begin position="146"/>
        <end position="180"/>
    </location>
</feature>
<feature type="repeat" description="PPR" evidence="3">
    <location>
        <begin position="373"/>
        <end position="407"/>
    </location>
</feature>
<name>A0A5P1EEA4_ASPOF</name>
<sequence>METLAGYGFAIKDIVDPVDILKLFVEKSDPDMALRYASIFPHSQLLFCSIIEEFGKKRDMASAMRAYETSKEKSGGFNMFACRSIIDVCGLCGDFLKSRSVFQELLDQKITPNVYVFNSLMNVNSHDLSYTLHVYKDMQNLGVPMDVTSYNVLLKACCNAQRVDLAQDIYKEIKHMASKGDLQLDVITYSTMIKVFADAKMLQMALNIKEDMLLADVSPNMITWSSLISACANAGLSDRAIQMFEEMLMAGCEPNAQCCNILLDACVKSCQYDRAFRFFYSWKTNGIQILNATNGVAKVVPFKPTVATFNILMKACGTDYYRAKAVMEDMKAMGLSPNHISWSILVDICGTSQNTKGAMEAFRSMRGVGVKLDVVAYTTAIKACVENKKLKMAFSLFEEMKRYRLQPNLVTYNTLLRARRRYGSLLEVQQCLSIYQEMRKAGYSANDYYLKELLEEWCEGVIRNDQDRALTGIPKKHKIFYSKKHHGLLLEKVADYLQKDVGDNHAIDIRGLTKVEARIVVLSVLWKIRDNYRTARKIVQEDMIIMAGAGKEMMGSANHELEVQLAIVKVLQDELGLEVIAGHGSGGGNRVPGLDDVNNSDGVEKIQLLNDYRHVVRRPQELGVLKVSRKSLCNWLQKREGT</sequence>
<proteinExistence type="inferred from homology"/>
<dbReference type="OMA" id="NLIVEWC"/>
<gene>
    <name evidence="5" type="ORF">A4U43_C07F3480</name>
</gene>
<feature type="domain" description="PROP1-like PPR" evidence="4">
    <location>
        <begin position="125"/>
        <end position="296"/>
    </location>
</feature>
<dbReference type="Pfam" id="PF13041">
    <property type="entry name" value="PPR_2"/>
    <property type="match status" value="1"/>
</dbReference>
<evidence type="ECO:0000256" key="2">
    <source>
        <dbReference type="ARBA" id="ARBA00022737"/>
    </source>
</evidence>
<dbReference type="PANTHER" id="PTHR47447">
    <property type="entry name" value="OS03G0856100 PROTEIN"/>
    <property type="match status" value="1"/>
</dbReference>
<dbReference type="PANTHER" id="PTHR47447:SF17">
    <property type="entry name" value="OS12G0638900 PROTEIN"/>
    <property type="match status" value="1"/>
</dbReference>